<comment type="subcellular location">
    <subcellularLocation>
        <location evidence="1">Secreted</location>
    </subcellularLocation>
</comment>
<reference evidence="8" key="3">
    <citation type="submission" date="2023-05" db="EMBL/GenBank/DDBJ databases">
        <authorList>
            <person name="Smith C.H."/>
        </authorList>
    </citation>
    <scope>NUCLEOTIDE SEQUENCE</scope>
    <source>
        <strain evidence="8">CHS0354</strain>
        <tissue evidence="8">Mantle</tissue>
    </source>
</reference>
<comment type="similarity">
    <text evidence="2 6">Belongs to the TGF-beta family.</text>
</comment>
<evidence type="ECO:0000259" key="7">
    <source>
        <dbReference type="PROSITE" id="PS51362"/>
    </source>
</evidence>
<keyword evidence="4 6" id="KW-0339">Growth factor</keyword>
<keyword evidence="5" id="KW-1015">Disulfide bond</keyword>
<evidence type="ECO:0000256" key="4">
    <source>
        <dbReference type="ARBA" id="ARBA00023030"/>
    </source>
</evidence>
<dbReference type="GO" id="GO:0008083">
    <property type="term" value="F:growth factor activity"/>
    <property type="evidence" value="ECO:0007669"/>
    <property type="project" value="UniProtKB-KW"/>
</dbReference>
<dbReference type="SUPFAM" id="SSF57501">
    <property type="entry name" value="Cystine-knot cytokines"/>
    <property type="match status" value="1"/>
</dbReference>
<name>A0AAE0SV86_9BIVA</name>
<evidence type="ECO:0000256" key="1">
    <source>
        <dbReference type="ARBA" id="ARBA00004613"/>
    </source>
</evidence>
<evidence type="ECO:0000256" key="6">
    <source>
        <dbReference type="RuleBase" id="RU000354"/>
    </source>
</evidence>
<dbReference type="AlphaFoldDB" id="A0AAE0SV86"/>
<dbReference type="Pfam" id="PF00019">
    <property type="entry name" value="TGF_beta"/>
    <property type="match status" value="1"/>
</dbReference>
<dbReference type="PANTHER" id="PTHR11848">
    <property type="entry name" value="TGF-BETA FAMILY"/>
    <property type="match status" value="1"/>
</dbReference>
<reference evidence="8" key="1">
    <citation type="journal article" date="2021" name="Genome Biol. Evol.">
        <title>A High-Quality Reference Genome for a Parasitic Bivalve with Doubly Uniparental Inheritance (Bivalvia: Unionida).</title>
        <authorList>
            <person name="Smith C.H."/>
        </authorList>
    </citation>
    <scope>NUCLEOTIDE SEQUENCE</scope>
    <source>
        <strain evidence="8">CHS0354</strain>
    </source>
</reference>
<evidence type="ECO:0000256" key="2">
    <source>
        <dbReference type="ARBA" id="ARBA00006656"/>
    </source>
</evidence>
<dbReference type="Gene3D" id="2.10.90.10">
    <property type="entry name" value="Cystine-knot cytokines"/>
    <property type="match status" value="1"/>
</dbReference>
<dbReference type="GO" id="GO:0005125">
    <property type="term" value="F:cytokine activity"/>
    <property type="evidence" value="ECO:0007669"/>
    <property type="project" value="TreeGrafter"/>
</dbReference>
<dbReference type="InterPro" id="IPR015615">
    <property type="entry name" value="TGF-beta-rel"/>
</dbReference>
<accession>A0AAE0SV86</accession>
<evidence type="ECO:0000313" key="9">
    <source>
        <dbReference type="Proteomes" id="UP001195483"/>
    </source>
</evidence>
<dbReference type="SMART" id="SM00204">
    <property type="entry name" value="TGFB"/>
    <property type="match status" value="1"/>
</dbReference>
<dbReference type="InterPro" id="IPR017948">
    <property type="entry name" value="TGFb_CS"/>
</dbReference>
<evidence type="ECO:0000313" key="8">
    <source>
        <dbReference type="EMBL" id="KAK3598178.1"/>
    </source>
</evidence>
<dbReference type="PROSITE" id="PS00250">
    <property type="entry name" value="TGF_BETA_1"/>
    <property type="match status" value="1"/>
</dbReference>
<comment type="caution">
    <text evidence="8">The sequence shown here is derived from an EMBL/GenBank/DDBJ whole genome shotgun (WGS) entry which is preliminary data.</text>
</comment>
<proteinExistence type="inferred from homology"/>
<sequence>MSQYRNYSPSRPSDTYCMVVTLCNVVSPLQFDMQGKIVAWVHSPTQFNAYFCQGSCINPLIGSNITLHAQIQAKLHATKPSVVNNPCCVPTKLSSLDVYYYAGREKKNLTLHDMVVEECDCR</sequence>
<feature type="domain" description="TGF-beta family profile" evidence="7">
    <location>
        <begin position="2"/>
        <end position="122"/>
    </location>
</feature>
<evidence type="ECO:0000256" key="3">
    <source>
        <dbReference type="ARBA" id="ARBA00022525"/>
    </source>
</evidence>
<dbReference type="PROSITE" id="PS51362">
    <property type="entry name" value="TGF_BETA_2"/>
    <property type="match status" value="1"/>
</dbReference>
<dbReference type="InterPro" id="IPR001839">
    <property type="entry name" value="TGF-b_C"/>
</dbReference>
<organism evidence="8 9">
    <name type="scientific">Potamilus streckersoni</name>
    <dbReference type="NCBI Taxonomy" id="2493646"/>
    <lineage>
        <taxon>Eukaryota</taxon>
        <taxon>Metazoa</taxon>
        <taxon>Spiralia</taxon>
        <taxon>Lophotrochozoa</taxon>
        <taxon>Mollusca</taxon>
        <taxon>Bivalvia</taxon>
        <taxon>Autobranchia</taxon>
        <taxon>Heteroconchia</taxon>
        <taxon>Palaeoheterodonta</taxon>
        <taxon>Unionida</taxon>
        <taxon>Unionoidea</taxon>
        <taxon>Unionidae</taxon>
        <taxon>Ambleminae</taxon>
        <taxon>Lampsilini</taxon>
        <taxon>Potamilus</taxon>
    </lineage>
</organism>
<evidence type="ECO:0000256" key="5">
    <source>
        <dbReference type="ARBA" id="ARBA00023157"/>
    </source>
</evidence>
<keyword evidence="3" id="KW-0964">Secreted</keyword>
<gene>
    <name evidence="8" type="ORF">CHS0354_020733</name>
</gene>
<reference evidence="8" key="2">
    <citation type="journal article" date="2021" name="Genome Biol. Evol.">
        <title>Developing a high-quality reference genome for a parasitic bivalve with doubly uniparental inheritance (Bivalvia: Unionida).</title>
        <authorList>
            <person name="Smith C.H."/>
        </authorList>
    </citation>
    <scope>NUCLEOTIDE SEQUENCE</scope>
    <source>
        <strain evidence="8">CHS0354</strain>
        <tissue evidence="8">Mantle</tissue>
    </source>
</reference>
<dbReference type="InterPro" id="IPR029034">
    <property type="entry name" value="Cystine-knot_cytokine"/>
</dbReference>
<keyword evidence="9" id="KW-1185">Reference proteome</keyword>
<dbReference type="Proteomes" id="UP001195483">
    <property type="component" value="Unassembled WGS sequence"/>
</dbReference>
<protein>
    <recommendedName>
        <fullName evidence="7">TGF-beta family profile domain-containing protein</fullName>
    </recommendedName>
</protein>
<dbReference type="GO" id="GO:0005615">
    <property type="term" value="C:extracellular space"/>
    <property type="evidence" value="ECO:0007669"/>
    <property type="project" value="TreeGrafter"/>
</dbReference>
<dbReference type="EMBL" id="JAEAOA010001264">
    <property type="protein sequence ID" value="KAK3598178.1"/>
    <property type="molecule type" value="Genomic_DNA"/>
</dbReference>